<accession>A0AAU7G9R9</accession>
<gene>
    <name evidence="1" type="ORF">AAME72_14930</name>
</gene>
<reference evidence="1" key="1">
    <citation type="submission" date="2024-05" db="EMBL/GenBank/DDBJ databases">
        <title>The Natural Products Discovery Center: Release of the First 8490 Sequenced Strains for Exploring Actinobacteria Biosynthetic Diversity.</title>
        <authorList>
            <person name="Kalkreuter E."/>
            <person name="Kautsar S.A."/>
            <person name="Yang D."/>
            <person name="Bader C.D."/>
            <person name="Teijaro C.N."/>
            <person name="Fluegel L."/>
            <person name="Davis C.M."/>
            <person name="Simpson J.R."/>
            <person name="Lauterbach L."/>
            <person name="Steele A.D."/>
            <person name="Gui C."/>
            <person name="Meng S."/>
            <person name="Li G."/>
            <person name="Viehrig K."/>
            <person name="Ye F."/>
            <person name="Su P."/>
            <person name="Kiefer A.F."/>
            <person name="Nichols A."/>
            <person name="Cepeda A.J."/>
            <person name="Yan W."/>
            <person name="Fan B."/>
            <person name="Jiang Y."/>
            <person name="Adhikari A."/>
            <person name="Zheng C.-J."/>
            <person name="Schuster L."/>
            <person name="Cowan T.M."/>
            <person name="Smanski M.J."/>
            <person name="Chevrette M.G."/>
            <person name="de Carvalho L.P.S."/>
            <person name="Shen B."/>
        </authorList>
    </citation>
    <scope>NUCLEOTIDE SEQUENCE</scope>
    <source>
        <strain evidence="1">NPDC080035</strain>
    </source>
</reference>
<dbReference type="EMBL" id="CP157390">
    <property type="protein sequence ID" value="XBM47367.1"/>
    <property type="molecule type" value="Genomic_DNA"/>
</dbReference>
<organism evidence="1">
    <name type="scientific">Leifsonia sp. NPDC080035</name>
    <dbReference type="NCBI Taxonomy" id="3143936"/>
    <lineage>
        <taxon>Bacteria</taxon>
        <taxon>Bacillati</taxon>
        <taxon>Actinomycetota</taxon>
        <taxon>Actinomycetes</taxon>
        <taxon>Micrococcales</taxon>
        <taxon>Microbacteriaceae</taxon>
        <taxon>Leifsonia</taxon>
    </lineage>
</organism>
<proteinExistence type="predicted"/>
<name>A0AAU7G9R9_9MICO</name>
<protein>
    <submittedName>
        <fullName evidence="1">Uncharacterized protein</fullName>
    </submittedName>
</protein>
<sequence length="99" mass="11106">MPEETALPRRRFELDLRRPRIGWHPRPTVVFDGHGHPAQWGVGTWQTAADGSAQVSVYLFNRVWRYGSASAVVTAEGPTRLVYRAPLLPFLPGSLRAEP</sequence>
<evidence type="ECO:0000313" key="1">
    <source>
        <dbReference type="EMBL" id="XBM47367.1"/>
    </source>
</evidence>
<dbReference type="AlphaFoldDB" id="A0AAU7G9R9"/>
<dbReference type="RefSeq" id="WP_348787340.1">
    <property type="nucleotide sequence ID" value="NZ_CP157390.1"/>
</dbReference>